<keyword evidence="3" id="KW-1185">Reference proteome</keyword>
<evidence type="ECO:0000313" key="3">
    <source>
        <dbReference type="Proteomes" id="UP001500503"/>
    </source>
</evidence>
<accession>A0ABP8R395</accession>
<feature type="compositionally biased region" description="Basic and acidic residues" evidence="1">
    <location>
        <begin position="77"/>
        <end position="87"/>
    </location>
</feature>
<dbReference type="Proteomes" id="UP001500503">
    <property type="component" value="Unassembled WGS sequence"/>
</dbReference>
<protein>
    <submittedName>
        <fullName evidence="2">Uncharacterized protein</fullName>
    </submittedName>
</protein>
<reference evidence="3" key="1">
    <citation type="journal article" date="2019" name="Int. J. Syst. Evol. Microbiol.">
        <title>The Global Catalogue of Microorganisms (GCM) 10K type strain sequencing project: providing services to taxonomists for standard genome sequencing and annotation.</title>
        <authorList>
            <consortium name="The Broad Institute Genomics Platform"/>
            <consortium name="The Broad Institute Genome Sequencing Center for Infectious Disease"/>
            <person name="Wu L."/>
            <person name="Ma J."/>
        </authorList>
    </citation>
    <scope>NUCLEOTIDE SEQUENCE [LARGE SCALE GENOMIC DNA]</scope>
    <source>
        <strain evidence="3">JCM 17933</strain>
    </source>
</reference>
<sequence length="87" mass="9275">MGPRAAFPVAMGEREPEGYNDGEPSYVAMSMVRARRGGAAPIGTRGTPGRGRGARRMTETNRDPRGASVAVGTNNENGHRNDDIHPQ</sequence>
<feature type="compositionally biased region" description="Basic and acidic residues" evidence="1">
    <location>
        <begin position="56"/>
        <end position="65"/>
    </location>
</feature>
<name>A0ABP8R395_9ACTN</name>
<dbReference type="EMBL" id="BAABHF010000054">
    <property type="protein sequence ID" value="GAA4516699.1"/>
    <property type="molecule type" value="Genomic_DNA"/>
</dbReference>
<evidence type="ECO:0000256" key="1">
    <source>
        <dbReference type="SAM" id="MobiDB-lite"/>
    </source>
</evidence>
<proteinExistence type="predicted"/>
<feature type="region of interest" description="Disordered" evidence="1">
    <location>
        <begin position="1"/>
        <end position="23"/>
    </location>
</feature>
<gene>
    <name evidence="2" type="ORF">GCM10023191_088070</name>
</gene>
<feature type="region of interest" description="Disordered" evidence="1">
    <location>
        <begin position="37"/>
        <end position="87"/>
    </location>
</feature>
<organism evidence="2 3">
    <name type="scientific">Actinoallomurus oryzae</name>
    <dbReference type="NCBI Taxonomy" id="502180"/>
    <lineage>
        <taxon>Bacteria</taxon>
        <taxon>Bacillati</taxon>
        <taxon>Actinomycetota</taxon>
        <taxon>Actinomycetes</taxon>
        <taxon>Streptosporangiales</taxon>
        <taxon>Thermomonosporaceae</taxon>
        <taxon>Actinoallomurus</taxon>
    </lineage>
</organism>
<evidence type="ECO:0000313" key="2">
    <source>
        <dbReference type="EMBL" id="GAA4516699.1"/>
    </source>
</evidence>
<comment type="caution">
    <text evidence="2">The sequence shown here is derived from an EMBL/GenBank/DDBJ whole genome shotgun (WGS) entry which is preliminary data.</text>
</comment>